<dbReference type="KEGG" id="scas:SACC_07140"/>
<name>A0AAQ4CPG6_9CREN</name>
<organism evidence="1 2">
    <name type="scientific">Saccharolobus caldissimus</name>
    <dbReference type="NCBI Taxonomy" id="1702097"/>
    <lineage>
        <taxon>Archaea</taxon>
        <taxon>Thermoproteota</taxon>
        <taxon>Thermoprotei</taxon>
        <taxon>Sulfolobales</taxon>
        <taxon>Sulfolobaceae</taxon>
        <taxon>Saccharolobus</taxon>
    </lineage>
</organism>
<dbReference type="EMBL" id="AP025226">
    <property type="protein sequence ID" value="BDB97697.1"/>
    <property type="molecule type" value="Genomic_DNA"/>
</dbReference>
<keyword evidence="2" id="KW-1185">Reference proteome</keyword>
<dbReference type="Proteomes" id="UP001319921">
    <property type="component" value="Chromosome"/>
</dbReference>
<dbReference type="AlphaFoldDB" id="A0AAQ4CPG6"/>
<proteinExistence type="predicted"/>
<reference evidence="1 2" key="1">
    <citation type="journal article" date="2022" name="Microbiol. Resour. Announc.">
        <title>Complete Genome Sequence of the Hyperthermophilic and Acidophilic Archaeon Saccharolobus caldissimus Strain HS-3T.</title>
        <authorList>
            <person name="Sakai H.D."/>
            <person name="Kurosawa N."/>
        </authorList>
    </citation>
    <scope>NUCLEOTIDE SEQUENCE [LARGE SCALE GENOMIC DNA]</scope>
    <source>
        <strain evidence="1 2">JCM32116</strain>
    </source>
</reference>
<evidence type="ECO:0000313" key="2">
    <source>
        <dbReference type="Proteomes" id="UP001319921"/>
    </source>
</evidence>
<sequence length="177" mass="20490">MNIKNVTILTDSPKIYKDLLIELRKRNVRVTDNGEIKVRIEKINDKKEILKYVGYIVALSRGKQEFNELLIGIDTNSSYLTIVVLIDGELIEFRRANNLEKLLQLIDEILLTYPAKRKIIGVGIGNKYGRQIFDILSRKYENVRDVDEKHTNIKTHFNQIKDKDLRAAYSIALRASS</sequence>
<protein>
    <submittedName>
        <fullName evidence="1">Uncharacterized protein</fullName>
    </submittedName>
</protein>
<dbReference type="RefSeq" id="WP_229571678.1">
    <property type="nucleotide sequence ID" value="NZ_AP025226.1"/>
</dbReference>
<accession>A0AAQ4CPG6</accession>
<dbReference type="GeneID" id="68865452"/>
<gene>
    <name evidence="1" type="ORF">SACC_07140</name>
</gene>
<evidence type="ECO:0000313" key="1">
    <source>
        <dbReference type="EMBL" id="BDB97697.1"/>
    </source>
</evidence>